<dbReference type="KEGG" id="osn:115209477"/>
<proteinExistence type="predicted"/>
<organism evidence="1 2">
    <name type="scientific">Octopus sinensis</name>
    <name type="common">East Asian common octopus</name>
    <dbReference type="NCBI Taxonomy" id="2607531"/>
    <lineage>
        <taxon>Eukaryota</taxon>
        <taxon>Metazoa</taxon>
        <taxon>Spiralia</taxon>
        <taxon>Lophotrochozoa</taxon>
        <taxon>Mollusca</taxon>
        <taxon>Cephalopoda</taxon>
        <taxon>Coleoidea</taxon>
        <taxon>Octopodiformes</taxon>
        <taxon>Octopoda</taxon>
        <taxon>Incirrata</taxon>
        <taxon>Octopodidae</taxon>
        <taxon>Octopus</taxon>
    </lineage>
</organism>
<dbReference type="RefSeq" id="XP_029633761.1">
    <property type="nucleotide sequence ID" value="XM_029777901.1"/>
</dbReference>
<reference evidence="2" key="1">
    <citation type="submission" date="2025-08" db="UniProtKB">
        <authorList>
            <consortium name="RefSeq"/>
        </authorList>
    </citation>
    <scope>IDENTIFICATION</scope>
</reference>
<evidence type="ECO:0000313" key="1">
    <source>
        <dbReference type="Proteomes" id="UP000515154"/>
    </source>
</evidence>
<keyword evidence="1" id="KW-1185">Reference proteome</keyword>
<sequence>MYHQKRIEKWSKSCILLFPKKGDIGVSKTYRGIILTAKSAKVYNAMLLNPIRSEIKNVMRENQNGFRRNRPTFVQILTVRGVIEEVRAKNLKAVLLLIFQGPLTRYTEGRWKKYFLHTVSQRKLSAIIMLYRNTQSIVLSPDIVAGVLQGNTLVPTYSLHV</sequence>
<gene>
    <name evidence="2" type="primary">LOC115209477</name>
</gene>
<evidence type="ECO:0000313" key="2">
    <source>
        <dbReference type="RefSeq" id="XP_029633761.1"/>
    </source>
</evidence>
<name>A0A6P7S6M5_9MOLL</name>
<dbReference type="AlphaFoldDB" id="A0A6P7S6M5"/>
<dbReference type="Proteomes" id="UP000515154">
    <property type="component" value="Linkage group LG3"/>
</dbReference>
<protein>
    <submittedName>
        <fullName evidence="2">Uncharacterized protein LOC115209477</fullName>
    </submittedName>
</protein>
<accession>A0A6P7S6M5</accession>